<comment type="caution">
    <text evidence="1">The sequence shown here is derived from an EMBL/GenBank/DDBJ whole genome shotgun (WGS) entry which is preliminary data.</text>
</comment>
<keyword evidence="2" id="KW-1185">Reference proteome</keyword>
<sequence length="134" mass="15173">MGSVYESDLDDERVIDEYRGTREWENEDGDLAERGQISEVDLRILGYRKEDLEAVFGPRTERTEAGRPVWNLRHVQQIEAERFGPVAGRIKKRLMAFDDLDAACDDLDELFTMMALSGQRNCGPASGAPIHVSE</sequence>
<accession>A0ABS0C9S8</accession>
<protein>
    <submittedName>
        <fullName evidence="1">Uncharacterized protein</fullName>
    </submittedName>
</protein>
<evidence type="ECO:0000313" key="1">
    <source>
        <dbReference type="EMBL" id="MBF6227127.1"/>
    </source>
</evidence>
<dbReference type="RefSeq" id="WP_195034175.1">
    <property type="nucleotide sequence ID" value="NZ_JADLRE010000014.1"/>
</dbReference>
<dbReference type="EMBL" id="JADLRE010000014">
    <property type="protein sequence ID" value="MBF6227127.1"/>
    <property type="molecule type" value="Genomic_DNA"/>
</dbReference>
<proteinExistence type="predicted"/>
<gene>
    <name evidence="1" type="ORF">IU470_18700</name>
</gene>
<dbReference type="Proteomes" id="UP000807309">
    <property type="component" value="Unassembled WGS sequence"/>
</dbReference>
<name>A0ABS0C9S8_9NOCA</name>
<evidence type="ECO:0000313" key="2">
    <source>
        <dbReference type="Proteomes" id="UP000807309"/>
    </source>
</evidence>
<reference evidence="1 2" key="1">
    <citation type="submission" date="2020-10" db="EMBL/GenBank/DDBJ databases">
        <title>Identification of Nocardia species via Next-generation sequencing and recognition of intraspecies genetic diversity.</title>
        <authorList>
            <person name="Li P."/>
            <person name="Li P."/>
            <person name="Lu B."/>
        </authorList>
    </citation>
    <scope>NUCLEOTIDE SEQUENCE [LARGE SCALE GENOMIC DNA]</scope>
    <source>
        <strain evidence="1 2">N-11</strain>
    </source>
</reference>
<organism evidence="1 2">
    <name type="scientific">Nocardia abscessus</name>
    <dbReference type="NCBI Taxonomy" id="120957"/>
    <lineage>
        <taxon>Bacteria</taxon>
        <taxon>Bacillati</taxon>
        <taxon>Actinomycetota</taxon>
        <taxon>Actinomycetes</taxon>
        <taxon>Mycobacteriales</taxon>
        <taxon>Nocardiaceae</taxon>
        <taxon>Nocardia</taxon>
    </lineage>
</organism>